<gene>
    <name evidence="3" type="ORF">A2Z61_00220</name>
</gene>
<sequence length="185" mass="21504">MIKYARGNNTKWYLSFFSFAEASFFPIPPDFLLMAILGSGQEHRWIYYSFLTSIGSVFGGIFGYMIGFLLFDSVGQWLISLYSLQEYMIVVKEIFNQNAFWTIFISGFTPIPYKVFTISAGFFGINLIIFIIASIISRFLRFFIVGFIMKVFGKDISRFVYNYFNILTFIFVIGVIIFIVILNIY</sequence>
<evidence type="ECO:0000313" key="4">
    <source>
        <dbReference type="Proteomes" id="UP000186029"/>
    </source>
</evidence>
<evidence type="ECO:0000256" key="1">
    <source>
        <dbReference type="SAM" id="Phobius"/>
    </source>
</evidence>
<comment type="caution">
    <text evidence="3">The sequence shown here is derived from an EMBL/GenBank/DDBJ whole genome shotgun (WGS) entry which is preliminary data.</text>
</comment>
<keyword evidence="1" id="KW-0812">Transmembrane</keyword>
<dbReference type="Pfam" id="PF09335">
    <property type="entry name" value="VTT_dom"/>
    <property type="match status" value="1"/>
</dbReference>
<dbReference type="InterPro" id="IPR032816">
    <property type="entry name" value="VTT_dom"/>
</dbReference>
<dbReference type="EMBL" id="MFAC01000029">
    <property type="protein sequence ID" value="OGD66547.1"/>
    <property type="molecule type" value="Genomic_DNA"/>
</dbReference>
<keyword evidence="1" id="KW-0472">Membrane</keyword>
<reference evidence="3 4" key="1">
    <citation type="journal article" date="2016" name="Nat. Commun.">
        <title>Thousands of microbial genomes shed light on interconnected biogeochemical processes in an aquifer system.</title>
        <authorList>
            <person name="Anantharaman K."/>
            <person name="Brown C.T."/>
            <person name="Hug L.A."/>
            <person name="Sharon I."/>
            <person name="Castelle C.J."/>
            <person name="Probst A.J."/>
            <person name="Thomas B.C."/>
            <person name="Singh A."/>
            <person name="Wilkins M.J."/>
            <person name="Karaoz U."/>
            <person name="Brodie E.L."/>
            <person name="Williams K.H."/>
            <person name="Hubbard S.S."/>
            <person name="Banfield J.F."/>
        </authorList>
    </citation>
    <scope>NUCLEOTIDE SEQUENCE [LARGE SCALE GENOMIC DNA]</scope>
</reference>
<keyword evidence="1" id="KW-1133">Transmembrane helix</keyword>
<dbReference type="PANTHER" id="PTHR42709">
    <property type="entry name" value="ALKALINE PHOSPHATASE LIKE PROTEIN"/>
    <property type="match status" value="1"/>
</dbReference>
<feature type="transmembrane region" description="Helical" evidence="1">
    <location>
        <begin position="116"/>
        <end position="140"/>
    </location>
</feature>
<evidence type="ECO:0000259" key="2">
    <source>
        <dbReference type="Pfam" id="PF09335"/>
    </source>
</evidence>
<name>A0A1F5EGK2_9BACT</name>
<dbReference type="STRING" id="1797580.A2Z61_00220"/>
<accession>A0A1F5EGK2</accession>
<feature type="transmembrane region" description="Helical" evidence="1">
    <location>
        <begin position="12"/>
        <end position="33"/>
    </location>
</feature>
<proteinExistence type="predicted"/>
<protein>
    <recommendedName>
        <fullName evidence="2">VTT domain-containing protein</fullName>
    </recommendedName>
</protein>
<evidence type="ECO:0000313" key="3">
    <source>
        <dbReference type="EMBL" id="OGD66547.1"/>
    </source>
</evidence>
<dbReference type="AlphaFoldDB" id="A0A1F5EGK2"/>
<feature type="transmembrane region" description="Helical" evidence="1">
    <location>
        <begin position="45"/>
        <end position="71"/>
    </location>
</feature>
<feature type="transmembrane region" description="Helical" evidence="1">
    <location>
        <begin position="160"/>
        <end position="184"/>
    </location>
</feature>
<dbReference type="Proteomes" id="UP000186029">
    <property type="component" value="Unassembled WGS sequence"/>
</dbReference>
<dbReference type="GO" id="GO:0005886">
    <property type="term" value="C:plasma membrane"/>
    <property type="evidence" value="ECO:0007669"/>
    <property type="project" value="TreeGrafter"/>
</dbReference>
<feature type="domain" description="VTT" evidence="2">
    <location>
        <begin position="36"/>
        <end position="149"/>
    </location>
</feature>
<dbReference type="InterPro" id="IPR051311">
    <property type="entry name" value="DedA_domain"/>
</dbReference>
<organism evidence="3 4">
    <name type="scientific">Candidatus Campbellbacteria bacterium RIFCSPLOWO2_02_35_12</name>
    <dbReference type="NCBI Taxonomy" id="1797580"/>
    <lineage>
        <taxon>Bacteria</taxon>
        <taxon>Candidatus Campbelliibacteriota</taxon>
    </lineage>
</organism>
<dbReference type="PANTHER" id="PTHR42709:SF11">
    <property type="entry name" value="DEDA FAMILY PROTEIN"/>
    <property type="match status" value="1"/>
</dbReference>